<dbReference type="PANTHER" id="PTHR12526:SF630">
    <property type="entry name" value="GLYCOSYLTRANSFERASE"/>
    <property type="match status" value="1"/>
</dbReference>
<comment type="caution">
    <text evidence="3">The sequence shown here is derived from an EMBL/GenBank/DDBJ whole genome shotgun (WGS) entry which is preliminary data.</text>
</comment>
<dbReference type="PANTHER" id="PTHR12526">
    <property type="entry name" value="GLYCOSYLTRANSFERASE"/>
    <property type="match status" value="1"/>
</dbReference>
<dbReference type="InterPro" id="IPR001296">
    <property type="entry name" value="Glyco_trans_1"/>
</dbReference>
<evidence type="ECO:0000259" key="1">
    <source>
        <dbReference type="Pfam" id="PF00534"/>
    </source>
</evidence>
<organism evidence="3 4">
    <name type="scientific">Dysgonomonas termitidis</name>
    <dbReference type="NCBI Taxonomy" id="1516126"/>
    <lineage>
        <taxon>Bacteria</taxon>
        <taxon>Pseudomonadati</taxon>
        <taxon>Bacteroidota</taxon>
        <taxon>Bacteroidia</taxon>
        <taxon>Bacteroidales</taxon>
        <taxon>Dysgonomonadaceae</taxon>
        <taxon>Dysgonomonas</taxon>
    </lineage>
</organism>
<dbReference type="GO" id="GO:0016757">
    <property type="term" value="F:glycosyltransferase activity"/>
    <property type="evidence" value="ECO:0007669"/>
    <property type="project" value="UniProtKB-KW"/>
</dbReference>
<keyword evidence="3" id="KW-0328">Glycosyltransferase</keyword>
<name>A0ABV9KRB8_9BACT</name>
<dbReference type="Pfam" id="PF00534">
    <property type="entry name" value="Glycos_transf_1"/>
    <property type="match status" value="1"/>
</dbReference>
<evidence type="ECO:0000259" key="2">
    <source>
        <dbReference type="Pfam" id="PF13439"/>
    </source>
</evidence>
<dbReference type="EMBL" id="JBHSGN010000012">
    <property type="protein sequence ID" value="MFC4672544.1"/>
    <property type="molecule type" value="Genomic_DNA"/>
</dbReference>
<evidence type="ECO:0000313" key="4">
    <source>
        <dbReference type="Proteomes" id="UP001596023"/>
    </source>
</evidence>
<dbReference type="RefSeq" id="WP_379993725.1">
    <property type="nucleotide sequence ID" value="NZ_JBHSGN010000012.1"/>
</dbReference>
<dbReference type="EC" id="2.4.-.-" evidence="3"/>
<keyword evidence="3" id="KW-0808">Transferase</keyword>
<protein>
    <submittedName>
        <fullName evidence="3">Glycosyltransferase</fullName>
        <ecNumber evidence="3">2.4.-.-</ecNumber>
    </submittedName>
</protein>
<dbReference type="Pfam" id="PF13439">
    <property type="entry name" value="Glyco_transf_4"/>
    <property type="match status" value="1"/>
</dbReference>
<feature type="domain" description="Glycosyltransferase subfamily 4-like N-terminal" evidence="2">
    <location>
        <begin position="18"/>
        <end position="176"/>
    </location>
</feature>
<sequence>MEDKPIRVLMLFTILNRGGAETMVINYLRRIDRSKVIFDFIVHRSEKGAYDDEVEKMGCRIYRFPPLKLLRIPSYKRYISDFFDLHREYKIIHGHCSELGYYIYKEAHRRGLPFIAAHAHNEPHGLDIKTPVRNILKWRMRPYLTHYFTCSQGSAKWLFGKPLMEKAILFPNAIDTCRFVFNPVKRKEIRVSYGWEGKLVIGNISRFSYQKNHLFLLDIFSIVARCESSALLVLVGSGGELQKRVKEKVLQLGLKNKVKIMGSRADIPDLLQGMDLFLFPSLFEGLSVAQLEAQASGLKIINSTSVSEEGTIIPELVESLSLKLTAGQWAERVLQSITGYERKNRMQEITDAGFDINRNAEWLQDLYIRESRY</sequence>
<dbReference type="InterPro" id="IPR028098">
    <property type="entry name" value="Glyco_trans_4-like_N"/>
</dbReference>
<gene>
    <name evidence="3" type="ORF">ACFO6W_02440</name>
</gene>
<dbReference type="Proteomes" id="UP001596023">
    <property type="component" value="Unassembled WGS sequence"/>
</dbReference>
<feature type="domain" description="Glycosyl transferase family 1" evidence="1">
    <location>
        <begin position="186"/>
        <end position="348"/>
    </location>
</feature>
<evidence type="ECO:0000313" key="3">
    <source>
        <dbReference type="EMBL" id="MFC4672544.1"/>
    </source>
</evidence>
<reference evidence="4" key="1">
    <citation type="journal article" date="2019" name="Int. J. Syst. Evol. Microbiol.">
        <title>The Global Catalogue of Microorganisms (GCM) 10K type strain sequencing project: providing services to taxonomists for standard genome sequencing and annotation.</title>
        <authorList>
            <consortium name="The Broad Institute Genomics Platform"/>
            <consortium name="The Broad Institute Genome Sequencing Center for Infectious Disease"/>
            <person name="Wu L."/>
            <person name="Ma J."/>
        </authorList>
    </citation>
    <scope>NUCLEOTIDE SEQUENCE [LARGE SCALE GENOMIC DNA]</scope>
    <source>
        <strain evidence="4">CCUG 66188</strain>
    </source>
</reference>
<accession>A0ABV9KRB8</accession>
<keyword evidence="4" id="KW-1185">Reference proteome</keyword>
<proteinExistence type="predicted"/>
<dbReference type="SUPFAM" id="SSF53756">
    <property type="entry name" value="UDP-Glycosyltransferase/glycogen phosphorylase"/>
    <property type="match status" value="1"/>
</dbReference>
<dbReference type="Gene3D" id="3.40.50.2000">
    <property type="entry name" value="Glycogen Phosphorylase B"/>
    <property type="match status" value="2"/>
</dbReference>